<dbReference type="Gene3D" id="1.20.1080.10">
    <property type="entry name" value="Glycerol uptake facilitator protein"/>
    <property type="match status" value="1"/>
</dbReference>
<accession>A0ABD3GC62</accession>
<comment type="similarity">
    <text evidence="6">Belongs to the MIP/aquaporin (TC 1.A.8) family.</text>
</comment>
<reference evidence="9 10" key="1">
    <citation type="submission" date="2024-09" db="EMBL/GenBank/DDBJ databases">
        <title>Chromosome-scale assembly of Riccia sorocarpa.</title>
        <authorList>
            <person name="Paukszto L."/>
        </authorList>
    </citation>
    <scope>NUCLEOTIDE SEQUENCE [LARGE SCALE GENOMIC DNA]</scope>
    <source>
        <strain evidence="9">LP-2024</strain>
        <tissue evidence="9">Aerial parts of the thallus</tissue>
    </source>
</reference>
<feature type="transmembrane region" description="Helical" evidence="8">
    <location>
        <begin position="225"/>
        <end position="244"/>
    </location>
</feature>
<evidence type="ECO:0008006" key="11">
    <source>
        <dbReference type="Google" id="ProtNLM"/>
    </source>
</evidence>
<evidence type="ECO:0000256" key="2">
    <source>
        <dbReference type="ARBA" id="ARBA00022448"/>
    </source>
</evidence>
<dbReference type="InterPro" id="IPR022357">
    <property type="entry name" value="MIP_CS"/>
</dbReference>
<dbReference type="PRINTS" id="PR00783">
    <property type="entry name" value="MINTRINSICP"/>
</dbReference>
<comment type="subcellular location">
    <subcellularLocation>
        <location evidence="1">Membrane</location>
        <topology evidence="1">Multi-pass membrane protein</topology>
    </subcellularLocation>
</comment>
<dbReference type="CDD" id="cd00333">
    <property type="entry name" value="MIP"/>
    <property type="match status" value="1"/>
</dbReference>
<keyword evidence="4 8" id="KW-1133">Transmembrane helix</keyword>
<keyword evidence="3 6" id="KW-0812">Transmembrane</keyword>
<keyword evidence="10" id="KW-1185">Reference proteome</keyword>
<evidence type="ECO:0000256" key="4">
    <source>
        <dbReference type="ARBA" id="ARBA00022989"/>
    </source>
</evidence>
<evidence type="ECO:0000256" key="7">
    <source>
        <dbReference type="SAM" id="MobiDB-lite"/>
    </source>
</evidence>
<dbReference type="PANTHER" id="PTHR45724">
    <property type="entry name" value="AQUAPORIN NIP2-1"/>
    <property type="match status" value="1"/>
</dbReference>
<feature type="transmembrane region" description="Helical" evidence="8">
    <location>
        <begin position="156"/>
        <end position="175"/>
    </location>
</feature>
<comment type="caution">
    <text evidence="9">The sequence shown here is derived from an EMBL/GenBank/DDBJ whole genome shotgun (WGS) entry which is preliminary data.</text>
</comment>
<dbReference type="GO" id="GO:0016020">
    <property type="term" value="C:membrane"/>
    <property type="evidence" value="ECO:0007669"/>
    <property type="project" value="UniProtKB-SubCell"/>
</dbReference>
<sequence>MANHHPNGDPVTEGNDVEAQSVYHHVEDPKKPSLGQCFQSSPYQVEPVSNSESPKSTTTPYQRWGVKMAHNLIFRKIVAEMVSTFCLVFTGCGAAVVNSGSTTHGVISQLGIAMAFGVVVTVMVYSVGHISGAHMNPAVTIAFATVRHFPWGEVPIYIGAQCTASIIAGYTLRLIFGNVGHLGSTVPAGSAWQSFGLEIIITFILMFVIAAVATDTRAVGELAGIAVGSTVGLNALFAGPISGASMNPARSIGPAIASNTYTSFWVYVVGPILGALIGAWGYALIRGPEPSAAEIERLKDSRRSFKR</sequence>
<dbReference type="InterPro" id="IPR034294">
    <property type="entry name" value="Aquaporin_transptr"/>
</dbReference>
<keyword evidence="5 8" id="KW-0472">Membrane</keyword>
<dbReference type="NCBIfam" id="TIGR00861">
    <property type="entry name" value="MIP"/>
    <property type="match status" value="1"/>
</dbReference>
<dbReference type="PROSITE" id="PS00221">
    <property type="entry name" value="MIP"/>
    <property type="match status" value="1"/>
</dbReference>
<proteinExistence type="inferred from homology"/>
<keyword evidence="2 6" id="KW-0813">Transport</keyword>
<organism evidence="9 10">
    <name type="scientific">Riccia sorocarpa</name>
    <dbReference type="NCBI Taxonomy" id="122646"/>
    <lineage>
        <taxon>Eukaryota</taxon>
        <taxon>Viridiplantae</taxon>
        <taxon>Streptophyta</taxon>
        <taxon>Embryophyta</taxon>
        <taxon>Marchantiophyta</taxon>
        <taxon>Marchantiopsida</taxon>
        <taxon>Marchantiidae</taxon>
        <taxon>Marchantiales</taxon>
        <taxon>Ricciaceae</taxon>
        <taxon>Riccia</taxon>
    </lineage>
</organism>
<dbReference type="Pfam" id="PF00230">
    <property type="entry name" value="MIP"/>
    <property type="match status" value="1"/>
</dbReference>
<dbReference type="InterPro" id="IPR023271">
    <property type="entry name" value="Aquaporin-like"/>
</dbReference>
<dbReference type="SUPFAM" id="SSF81338">
    <property type="entry name" value="Aquaporin-like"/>
    <property type="match status" value="1"/>
</dbReference>
<evidence type="ECO:0000256" key="6">
    <source>
        <dbReference type="RuleBase" id="RU000477"/>
    </source>
</evidence>
<feature type="region of interest" description="Disordered" evidence="7">
    <location>
        <begin position="1"/>
        <end position="33"/>
    </location>
</feature>
<dbReference type="AlphaFoldDB" id="A0ABD3GC62"/>
<evidence type="ECO:0000256" key="8">
    <source>
        <dbReference type="SAM" id="Phobius"/>
    </source>
</evidence>
<dbReference type="Proteomes" id="UP001633002">
    <property type="component" value="Unassembled WGS sequence"/>
</dbReference>
<dbReference type="EMBL" id="JBJQOH010000008">
    <property type="protein sequence ID" value="KAL3676758.1"/>
    <property type="molecule type" value="Genomic_DNA"/>
</dbReference>
<dbReference type="PANTHER" id="PTHR45724:SF13">
    <property type="entry name" value="AQUAPORIN NIP1-1-RELATED"/>
    <property type="match status" value="1"/>
</dbReference>
<feature type="transmembrane region" description="Helical" evidence="8">
    <location>
        <begin position="195"/>
        <end position="213"/>
    </location>
</feature>
<evidence type="ECO:0000313" key="9">
    <source>
        <dbReference type="EMBL" id="KAL3676758.1"/>
    </source>
</evidence>
<evidence type="ECO:0000256" key="3">
    <source>
        <dbReference type="ARBA" id="ARBA00022692"/>
    </source>
</evidence>
<evidence type="ECO:0000313" key="10">
    <source>
        <dbReference type="Proteomes" id="UP001633002"/>
    </source>
</evidence>
<feature type="transmembrane region" description="Helical" evidence="8">
    <location>
        <begin position="77"/>
        <end position="100"/>
    </location>
</feature>
<evidence type="ECO:0000256" key="5">
    <source>
        <dbReference type="ARBA" id="ARBA00023136"/>
    </source>
</evidence>
<protein>
    <recommendedName>
        <fullName evidence="11">Aquaporin</fullName>
    </recommendedName>
</protein>
<name>A0ABD3GC62_9MARC</name>
<feature type="transmembrane region" description="Helical" evidence="8">
    <location>
        <begin position="106"/>
        <end position="127"/>
    </location>
</feature>
<dbReference type="InterPro" id="IPR000425">
    <property type="entry name" value="MIP"/>
</dbReference>
<feature type="transmembrane region" description="Helical" evidence="8">
    <location>
        <begin position="264"/>
        <end position="285"/>
    </location>
</feature>
<gene>
    <name evidence="9" type="ORF">R1sor_026706</name>
</gene>
<evidence type="ECO:0000256" key="1">
    <source>
        <dbReference type="ARBA" id="ARBA00004141"/>
    </source>
</evidence>